<evidence type="ECO:0000313" key="2">
    <source>
        <dbReference type="EMBL" id="QOR00426.1"/>
    </source>
</evidence>
<dbReference type="Proteomes" id="UP000594890">
    <property type="component" value="Chromosome"/>
</dbReference>
<dbReference type="Pfam" id="PF01973">
    <property type="entry name" value="MptE-like"/>
    <property type="match status" value="1"/>
</dbReference>
<dbReference type="AlphaFoldDB" id="A0A7M1MKQ4"/>
<feature type="domain" description="6-hydroxymethylpterin diphosphokinase MptE-like" evidence="1">
    <location>
        <begin position="24"/>
        <end position="181"/>
    </location>
</feature>
<gene>
    <name evidence="2" type="ORF">HW242_04345</name>
</gene>
<evidence type="ECO:0000259" key="1">
    <source>
        <dbReference type="Pfam" id="PF01973"/>
    </source>
</evidence>
<organism evidence="2 3">
    <name type="scientific">Campylobacter lari</name>
    <dbReference type="NCBI Taxonomy" id="201"/>
    <lineage>
        <taxon>Bacteria</taxon>
        <taxon>Pseudomonadati</taxon>
        <taxon>Campylobacterota</taxon>
        <taxon>Epsilonproteobacteria</taxon>
        <taxon>Campylobacterales</taxon>
        <taxon>Campylobacteraceae</taxon>
        <taxon>Campylobacter</taxon>
    </lineage>
</organism>
<sequence length="334" mass="39366">MPPNFKNLENYISKEKIKASSCREELSKLYNKYLGKRCFIIGNGPSLNLHDLSLLQDEYTFAVNSFYYKTRETGFRPTFYVVEDTSVMKENLSEIKSYHSQYKFFPTIYKDLIPKDENTYFFTMNRGFYEKSSPNYCVPRFSTDITKEIFCGQSVTYINLQLAYFMGFCEVYLIGMDFSYVIPETHKRVGDVLFSDSDDINHFHKDYFGAGKTWKDPKLDRVAQNYKMAKLVFESTNRKIYNATIGGSLEIFPRVDYNNLFLSSQKQDFEFTDDELFSVLDNDIDSLHYKHIKDLIKKGDLEIANKYLKYLDGKNIFKENMQLERIQQLIQILL</sequence>
<dbReference type="Gene3D" id="3.90.1480.10">
    <property type="entry name" value="Alpha-2,3-sialyltransferase"/>
    <property type="match status" value="1"/>
</dbReference>
<protein>
    <submittedName>
        <fullName evidence="2">DUF115 domain-containing protein</fullName>
    </submittedName>
</protein>
<accession>A0A7M1MKQ4</accession>
<dbReference type="InterPro" id="IPR002826">
    <property type="entry name" value="MptE-like"/>
</dbReference>
<reference evidence="2 3" key="1">
    <citation type="submission" date="2020-10" db="EMBL/GenBank/DDBJ databases">
        <title>Campylobacter and Helicobacter PacBio genomes.</title>
        <authorList>
            <person name="Lane C."/>
        </authorList>
    </citation>
    <scope>NUCLEOTIDE SEQUENCE [LARGE SCALE GENOMIC DNA]</scope>
    <source>
        <strain evidence="2 3">2014D-0218</strain>
    </source>
</reference>
<name>A0A7M1MKQ4_CAMLA</name>
<proteinExistence type="predicted"/>
<evidence type="ECO:0000313" key="3">
    <source>
        <dbReference type="Proteomes" id="UP000594890"/>
    </source>
</evidence>
<dbReference type="EMBL" id="CP063088">
    <property type="protein sequence ID" value="QOR00426.1"/>
    <property type="molecule type" value="Genomic_DNA"/>
</dbReference>